<evidence type="ECO:0000313" key="2">
    <source>
        <dbReference type="EMBL" id="SET89335.1"/>
    </source>
</evidence>
<dbReference type="Proteomes" id="UP000199820">
    <property type="component" value="Unassembled WGS sequence"/>
</dbReference>
<dbReference type="Gene3D" id="3.20.20.150">
    <property type="entry name" value="Divalent-metal-dependent TIM barrel enzymes"/>
    <property type="match status" value="1"/>
</dbReference>
<dbReference type="InterPro" id="IPR050312">
    <property type="entry name" value="IolE/XylAMocC-like"/>
</dbReference>
<keyword evidence="2" id="KW-0413">Isomerase</keyword>
<dbReference type="STRING" id="1526.SAMN02910262_00253"/>
<accession>A0A1I0I106</accession>
<dbReference type="OrthoDB" id="9779184at2"/>
<protein>
    <submittedName>
        <fullName evidence="2">Sugar phosphate isomerase/epimerase</fullName>
    </submittedName>
</protein>
<dbReference type="GO" id="GO:0016853">
    <property type="term" value="F:isomerase activity"/>
    <property type="evidence" value="ECO:0007669"/>
    <property type="project" value="UniProtKB-KW"/>
</dbReference>
<name>A0A1I0I106_9FIRM</name>
<dbReference type="EMBL" id="FOIL01000062">
    <property type="protein sequence ID" value="SET89335.1"/>
    <property type="molecule type" value="Genomic_DNA"/>
</dbReference>
<keyword evidence="3" id="KW-1185">Reference proteome</keyword>
<organism evidence="2 3">
    <name type="scientific">[Clostridium] aminophilum</name>
    <dbReference type="NCBI Taxonomy" id="1526"/>
    <lineage>
        <taxon>Bacteria</taxon>
        <taxon>Bacillati</taxon>
        <taxon>Bacillota</taxon>
        <taxon>Clostridia</taxon>
        <taxon>Lachnospirales</taxon>
        <taxon>Lachnospiraceae</taxon>
    </lineage>
</organism>
<dbReference type="InterPro" id="IPR036237">
    <property type="entry name" value="Xyl_isomerase-like_sf"/>
</dbReference>
<dbReference type="PANTHER" id="PTHR12110:SF21">
    <property type="entry name" value="XYLOSE ISOMERASE-LIKE TIM BARREL DOMAIN-CONTAINING PROTEIN"/>
    <property type="match status" value="1"/>
</dbReference>
<dbReference type="Pfam" id="PF01261">
    <property type="entry name" value="AP_endonuc_2"/>
    <property type="match status" value="1"/>
</dbReference>
<feature type="domain" description="Xylose isomerase-like TIM barrel" evidence="1">
    <location>
        <begin position="34"/>
        <end position="270"/>
    </location>
</feature>
<dbReference type="SUPFAM" id="SSF51658">
    <property type="entry name" value="Xylose isomerase-like"/>
    <property type="match status" value="1"/>
</dbReference>
<dbReference type="eggNOG" id="COG1082">
    <property type="taxonomic scope" value="Bacteria"/>
</dbReference>
<proteinExistence type="predicted"/>
<evidence type="ECO:0000259" key="1">
    <source>
        <dbReference type="Pfam" id="PF01261"/>
    </source>
</evidence>
<gene>
    <name evidence="2" type="ORF">SAMN04487771_10629</name>
</gene>
<reference evidence="2 3" key="1">
    <citation type="submission" date="2016-10" db="EMBL/GenBank/DDBJ databases">
        <authorList>
            <person name="de Groot N.N."/>
        </authorList>
    </citation>
    <scope>NUCLEOTIDE SEQUENCE [LARGE SCALE GENOMIC DNA]</scope>
    <source>
        <strain evidence="2 3">KH1P1</strain>
    </source>
</reference>
<dbReference type="PANTHER" id="PTHR12110">
    <property type="entry name" value="HYDROXYPYRUVATE ISOMERASE"/>
    <property type="match status" value="1"/>
</dbReference>
<sequence length="273" mass="31360">MCMKFSVCAVDRPLPVQTPFPLRGNSYEECAIVAEQLGFDGIELQIQDPSFYNAKELRKMLDDHGLHCSAVTTGLAYLYEGMSMVHPDEKMRQATVERLCRQLDLAKELDSQILIGYLRGRKAEGQSDEAFEDILTDSVSRVLEYAENIQAPMVMEQINRNDGDVFCSTEKTMSFLEKFNSDWLLYNGDTYHMILEDPDVPAAIRRSLSKLVLFHVSDIERRLPDDRHFDFYEAAKTLKEAGYDHWVSIEARPCPTSFQCSREGLAYLRKVFR</sequence>
<evidence type="ECO:0000313" key="3">
    <source>
        <dbReference type="Proteomes" id="UP000199820"/>
    </source>
</evidence>
<dbReference type="AlphaFoldDB" id="A0A1I0I106"/>
<dbReference type="InterPro" id="IPR013022">
    <property type="entry name" value="Xyl_isomerase-like_TIM-brl"/>
</dbReference>